<dbReference type="Gene3D" id="3.40.50.300">
    <property type="entry name" value="P-loop containing nucleotide triphosphate hydrolases"/>
    <property type="match status" value="1"/>
</dbReference>
<organism evidence="8 9">
    <name type="scientific">Panacagrimonas perspica</name>
    <dbReference type="NCBI Taxonomy" id="381431"/>
    <lineage>
        <taxon>Bacteria</taxon>
        <taxon>Pseudomonadati</taxon>
        <taxon>Pseudomonadota</taxon>
        <taxon>Gammaproteobacteria</taxon>
        <taxon>Nevskiales</taxon>
        <taxon>Nevskiaceae</taxon>
        <taxon>Panacagrimonas</taxon>
    </lineage>
</organism>
<accession>A0A4R7PCX4</accession>
<keyword evidence="5" id="KW-1278">Translocase</keyword>
<evidence type="ECO:0000313" key="8">
    <source>
        <dbReference type="EMBL" id="TDU31994.1"/>
    </source>
</evidence>
<protein>
    <submittedName>
        <fullName evidence="8">Heme exporter protein A</fullName>
    </submittedName>
</protein>
<comment type="caution">
    <text evidence="8">The sequence shown here is derived from an EMBL/GenBank/DDBJ whole genome shotgun (WGS) entry which is preliminary data.</text>
</comment>
<evidence type="ECO:0000256" key="6">
    <source>
        <dbReference type="ARBA" id="ARBA00023136"/>
    </source>
</evidence>
<proteinExistence type="predicted"/>
<keyword evidence="1" id="KW-0813">Transport</keyword>
<keyword evidence="9" id="KW-1185">Reference proteome</keyword>
<evidence type="ECO:0000259" key="7">
    <source>
        <dbReference type="PROSITE" id="PS50893"/>
    </source>
</evidence>
<name>A0A4R7PCX4_9GAMM</name>
<keyword evidence="3" id="KW-0201">Cytochrome c-type biogenesis</keyword>
<feature type="domain" description="ABC transporter" evidence="7">
    <location>
        <begin position="17"/>
        <end position="207"/>
    </location>
</feature>
<dbReference type="PROSITE" id="PS50893">
    <property type="entry name" value="ABC_TRANSPORTER_2"/>
    <property type="match status" value="1"/>
</dbReference>
<dbReference type="Proteomes" id="UP000295341">
    <property type="component" value="Unassembled WGS sequence"/>
</dbReference>
<dbReference type="PANTHER" id="PTHR43499:SF1">
    <property type="entry name" value="ABC TRANSPORTER I FAMILY MEMBER 1"/>
    <property type="match status" value="1"/>
</dbReference>
<dbReference type="InterPro" id="IPR027417">
    <property type="entry name" value="P-loop_NTPase"/>
</dbReference>
<evidence type="ECO:0000256" key="1">
    <source>
        <dbReference type="ARBA" id="ARBA00022448"/>
    </source>
</evidence>
<evidence type="ECO:0000256" key="2">
    <source>
        <dbReference type="ARBA" id="ARBA00022741"/>
    </source>
</evidence>
<reference evidence="8 9" key="1">
    <citation type="submission" date="2019-03" db="EMBL/GenBank/DDBJ databases">
        <title>Genomic Encyclopedia of Type Strains, Phase IV (KMG-IV): sequencing the most valuable type-strain genomes for metagenomic binning, comparative biology and taxonomic classification.</title>
        <authorList>
            <person name="Goeker M."/>
        </authorList>
    </citation>
    <scope>NUCLEOTIDE SEQUENCE [LARGE SCALE GENOMIC DNA]</scope>
    <source>
        <strain evidence="8 9">DSM 26377</strain>
    </source>
</reference>
<dbReference type="GO" id="GO:0017004">
    <property type="term" value="P:cytochrome complex assembly"/>
    <property type="evidence" value="ECO:0007669"/>
    <property type="project" value="UniProtKB-KW"/>
</dbReference>
<dbReference type="InterPro" id="IPR003439">
    <property type="entry name" value="ABC_transporter-like_ATP-bd"/>
</dbReference>
<dbReference type="GO" id="GO:0016887">
    <property type="term" value="F:ATP hydrolysis activity"/>
    <property type="evidence" value="ECO:0007669"/>
    <property type="project" value="InterPro"/>
</dbReference>
<keyword evidence="6" id="KW-0472">Membrane</keyword>
<dbReference type="SUPFAM" id="SSF52540">
    <property type="entry name" value="P-loop containing nucleoside triphosphate hydrolases"/>
    <property type="match status" value="1"/>
</dbReference>
<dbReference type="GO" id="GO:0022857">
    <property type="term" value="F:transmembrane transporter activity"/>
    <property type="evidence" value="ECO:0007669"/>
    <property type="project" value="InterPro"/>
</dbReference>
<sequence>MLRGCPIAQPRALIPFLSASDLSIGRGDRTLLSGLNLSISPGDVLHLRGRNGAGKSSLIEVLVGLRPARGGTLKRPAADQFHWIGHRNALNSDLGVRENLEGWCALNGVAASGIAAALERTGLARLRHRQVRTLSAGQKRRAALTRLLLAQRPLWLLDEPLSGLDGEGLALLGQLMNEHVAGDGGIVVTSHQSLPGRLPRVTIIDLG</sequence>
<dbReference type="Pfam" id="PF00005">
    <property type="entry name" value="ABC_tran"/>
    <property type="match status" value="1"/>
</dbReference>
<dbReference type="PANTHER" id="PTHR43499">
    <property type="entry name" value="ABC TRANSPORTER I FAMILY MEMBER 1"/>
    <property type="match status" value="1"/>
</dbReference>
<dbReference type="InterPro" id="IPR005895">
    <property type="entry name" value="ABC_transptr_haem_export_CcmA"/>
</dbReference>
<evidence type="ECO:0000313" key="9">
    <source>
        <dbReference type="Proteomes" id="UP000295341"/>
    </source>
</evidence>
<dbReference type="EMBL" id="SOBT01000008">
    <property type="protein sequence ID" value="TDU31994.1"/>
    <property type="molecule type" value="Genomic_DNA"/>
</dbReference>
<keyword evidence="2" id="KW-0547">Nucleotide-binding</keyword>
<gene>
    <name evidence="8" type="ORF">DFR24_1379</name>
</gene>
<dbReference type="AlphaFoldDB" id="A0A4R7PCX4"/>
<evidence type="ECO:0000256" key="4">
    <source>
        <dbReference type="ARBA" id="ARBA00022840"/>
    </source>
</evidence>
<evidence type="ECO:0000256" key="3">
    <source>
        <dbReference type="ARBA" id="ARBA00022748"/>
    </source>
</evidence>
<dbReference type="GO" id="GO:0005524">
    <property type="term" value="F:ATP binding"/>
    <property type="evidence" value="ECO:0007669"/>
    <property type="project" value="UniProtKB-KW"/>
</dbReference>
<evidence type="ECO:0000256" key="5">
    <source>
        <dbReference type="ARBA" id="ARBA00022967"/>
    </source>
</evidence>
<dbReference type="NCBIfam" id="TIGR01189">
    <property type="entry name" value="ccmA"/>
    <property type="match status" value="1"/>
</dbReference>
<keyword evidence="4" id="KW-0067">ATP-binding</keyword>